<dbReference type="Pfam" id="PF03544">
    <property type="entry name" value="TonB_C"/>
    <property type="match status" value="1"/>
</dbReference>
<evidence type="ECO:0000313" key="8">
    <source>
        <dbReference type="EMBL" id="SEQ67358.1"/>
    </source>
</evidence>
<keyword evidence="5" id="KW-0997">Cell inner membrane</keyword>
<keyword evidence="2 5" id="KW-0812">Transmembrane</keyword>
<proteinExistence type="inferred from homology"/>
<dbReference type="NCBIfam" id="TIGR01352">
    <property type="entry name" value="tonB_Cterm"/>
    <property type="match status" value="1"/>
</dbReference>
<accession>A0A1H9HYG6</accession>
<dbReference type="GO" id="GO:0031992">
    <property type="term" value="F:energy transducer activity"/>
    <property type="evidence" value="ECO:0007669"/>
    <property type="project" value="InterPro"/>
</dbReference>
<evidence type="ECO:0000256" key="5">
    <source>
        <dbReference type="RuleBase" id="RU362123"/>
    </source>
</evidence>
<dbReference type="OrthoDB" id="1628901at2"/>
<keyword evidence="5" id="KW-0653">Protein transport</keyword>
<keyword evidence="5" id="KW-0813">Transport</keyword>
<dbReference type="GO" id="GO:0015891">
    <property type="term" value="P:siderophore transport"/>
    <property type="evidence" value="ECO:0007669"/>
    <property type="project" value="InterPro"/>
</dbReference>
<dbReference type="GO" id="GO:0005886">
    <property type="term" value="C:plasma membrane"/>
    <property type="evidence" value="ECO:0007669"/>
    <property type="project" value="UniProtKB-SubCell"/>
</dbReference>
<evidence type="ECO:0000313" key="9">
    <source>
        <dbReference type="Proteomes" id="UP000199233"/>
    </source>
</evidence>
<organism evidence="8 9">
    <name type="scientific">Solimonas aquatica</name>
    <dbReference type="NCBI Taxonomy" id="489703"/>
    <lineage>
        <taxon>Bacteria</taxon>
        <taxon>Pseudomonadati</taxon>
        <taxon>Pseudomonadota</taxon>
        <taxon>Gammaproteobacteria</taxon>
        <taxon>Nevskiales</taxon>
        <taxon>Nevskiaceae</taxon>
        <taxon>Solimonas</taxon>
    </lineage>
</organism>
<dbReference type="PROSITE" id="PS52015">
    <property type="entry name" value="TONB_CTD"/>
    <property type="match status" value="1"/>
</dbReference>
<keyword evidence="9" id="KW-1185">Reference proteome</keyword>
<keyword evidence="5" id="KW-0735">Signal-anchor</keyword>
<protein>
    <recommendedName>
        <fullName evidence="5">Protein TonB</fullName>
    </recommendedName>
</protein>
<comment type="subcellular location">
    <subcellularLocation>
        <location evidence="5">Cell inner membrane</location>
        <topology evidence="5">Single-pass membrane protein</topology>
        <orientation evidence="5">Periplasmic side</orientation>
    </subcellularLocation>
    <subcellularLocation>
        <location evidence="1">Membrane</location>
        <topology evidence="1">Single-pass membrane protein</topology>
    </subcellularLocation>
</comment>
<dbReference type="GO" id="GO:0030288">
    <property type="term" value="C:outer membrane-bounded periplasmic space"/>
    <property type="evidence" value="ECO:0007669"/>
    <property type="project" value="InterPro"/>
</dbReference>
<evidence type="ECO:0000256" key="6">
    <source>
        <dbReference type="SAM" id="MobiDB-lite"/>
    </source>
</evidence>
<dbReference type="STRING" id="489703.SAMN04488038_10989"/>
<dbReference type="InterPro" id="IPR006260">
    <property type="entry name" value="TonB/TolA_C"/>
</dbReference>
<evidence type="ECO:0000256" key="4">
    <source>
        <dbReference type="ARBA" id="ARBA00023136"/>
    </source>
</evidence>
<feature type="region of interest" description="Disordered" evidence="6">
    <location>
        <begin position="56"/>
        <end position="86"/>
    </location>
</feature>
<dbReference type="Proteomes" id="UP000199233">
    <property type="component" value="Unassembled WGS sequence"/>
</dbReference>
<reference evidence="8 9" key="1">
    <citation type="submission" date="2016-10" db="EMBL/GenBank/DDBJ databases">
        <authorList>
            <person name="de Groot N.N."/>
        </authorList>
    </citation>
    <scope>NUCLEOTIDE SEQUENCE [LARGE SCALE GENOMIC DNA]</scope>
    <source>
        <strain evidence="8 9">DSM 25927</strain>
    </source>
</reference>
<dbReference type="AlphaFoldDB" id="A0A1H9HYG6"/>
<dbReference type="InterPro" id="IPR003538">
    <property type="entry name" value="TonB"/>
</dbReference>
<keyword evidence="5" id="KW-1003">Cell membrane</keyword>
<name>A0A1H9HYG6_9GAMM</name>
<evidence type="ECO:0000256" key="2">
    <source>
        <dbReference type="ARBA" id="ARBA00022692"/>
    </source>
</evidence>
<dbReference type="Gene3D" id="3.30.2420.10">
    <property type="entry name" value="TonB"/>
    <property type="match status" value="1"/>
</dbReference>
<dbReference type="GO" id="GO:0055085">
    <property type="term" value="P:transmembrane transport"/>
    <property type="evidence" value="ECO:0007669"/>
    <property type="project" value="InterPro"/>
</dbReference>
<comment type="similarity">
    <text evidence="5">Belongs to the TonB family.</text>
</comment>
<keyword evidence="3 5" id="KW-1133">Transmembrane helix</keyword>
<gene>
    <name evidence="8" type="ORF">SAMN04488038_10989</name>
</gene>
<dbReference type="EMBL" id="FOFS01000009">
    <property type="protein sequence ID" value="SEQ67358.1"/>
    <property type="molecule type" value="Genomic_DNA"/>
</dbReference>
<evidence type="ECO:0000256" key="3">
    <source>
        <dbReference type="ARBA" id="ARBA00022989"/>
    </source>
</evidence>
<dbReference type="PRINTS" id="PR01374">
    <property type="entry name" value="TONBPROTEIN"/>
</dbReference>
<dbReference type="RefSeq" id="WP_093286483.1">
    <property type="nucleotide sequence ID" value="NZ_FOFS01000009.1"/>
</dbReference>
<evidence type="ECO:0000256" key="1">
    <source>
        <dbReference type="ARBA" id="ARBA00004167"/>
    </source>
</evidence>
<dbReference type="SUPFAM" id="SSF74653">
    <property type="entry name" value="TolA/TonB C-terminal domain"/>
    <property type="match status" value="1"/>
</dbReference>
<feature type="domain" description="TonB C-terminal" evidence="7">
    <location>
        <begin position="153"/>
        <end position="246"/>
    </location>
</feature>
<comment type="function">
    <text evidence="5">Interacts with outer membrane receptor proteins that carry out high-affinity binding and energy dependent uptake into the periplasmic space of specific substrates. It could act to transduce energy from the cytoplasmic membrane to specific energy-requiring processes in the outer membrane, resulting in the release into the periplasm of ligands bound by these outer membrane proteins.</text>
</comment>
<dbReference type="InterPro" id="IPR037682">
    <property type="entry name" value="TonB_C"/>
</dbReference>
<evidence type="ECO:0000259" key="7">
    <source>
        <dbReference type="PROSITE" id="PS52015"/>
    </source>
</evidence>
<feature type="transmembrane region" description="Helical" evidence="5">
    <location>
        <begin position="20"/>
        <end position="39"/>
    </location>
</feature>
<dbReference type="GO" id="GO:0015031">
    <property type="term" value="P:protein transport"/>
    <property type="evidence" value="ECO:0007669"/>
    <property type="project" value="UniProtKB-UniRule"/>
</dbReference>
<sequence length="246" mass="25373">MASGLSLNAQNPASRWLLPPLLGLIIALLLFWLMARLIAPGAGAPKLLRVTDGVQLAPPQAQPPPDQNQLADAPPPPPDAPPALSRADLPSLSAAAAPLAPLEAGPISVPLTLGGSGSGIGVTGSSGFAGFAGRGLGGGGGGGGNGLGLGNNFAGKPLVPLSTARPQMPEWACKQKLRGWVEVVFTVMPNGRVRDVKLVDADPRGVFEAAAVESISNWIYESSKSAREVKQRVEMNPEDCAYNWRQ</sequence>
<keyword evidence="4 5" id="KW-0472">Membrane</keyword>